<dbReference type="InterPro" id="IPR035093">
    <property type="entry name" value="RelE/ParE_toxin_dom_sf"/>
</dbReference>
<keyword evidence="5" id="KW-0378">Hydrolase</keyword>
<dbReference type="PANTHER" id="PTHR38039:SF1">
    <property type="entry name" value="TOXIN YOEB"/>
    <property type="match status" value="1"/>
</dbReference>
<evidence type="ECO:0000256" key="3">
    <source>
        <dbReference type="ARBA" id="ARBA00022722"/>
    </source>
</evidence>
<name>A0A7S9PYV0_9SPHI</name>
<dbReference type="Proteomes" id="UP000594759">
    <property type="component" value="Chromosome"/>
</dbReference>
<dbReference type="PANTHER" id="PTHR38039">
    <property type="entry name" value="TOXIN YOEB"/>
    <property type="match status" value="1"/>
</dbReference>
<protein>
    <recommendedName>
        <fullName evidence="6">Putative mRNA interferase YoeB</fullName>
    </recommendedName>
</protein>
<dbReference type="GO" id="GO:0016787">
    <property type="term" value="F:hydrolase activity"/>
    <property type="evidence" value="ECO:0007669"/>
    <property type="project" value="UniProtKB-KW"/>
</dbReference>
<reference evidence="7 8" key="1">
    <citation type="submission" date="2020-11" db="EMBL/GenBank/DDBJ databases">
        <title>Pedobacter endophytica, an endophytic bacteria isolated form Carex pumila.</title>
        <authorList>
            <person name="Peng Y."/>
            <person name="Jiang L."/>
            <person name="Lee J."/>
        </authorList>
    </citation>
    <scope>NUCLEOTIDE SEQUENCE [LARGE SCALE GENOMIC DNA]</scope>
    <source>
        <strain evidence="7 8">JBR3-12</strain>
    </source>
</reference>
<proteinExistence type="inferred from homology"/>
<dbReference type="GO" id="GO:0006401">
    <property type="term" value="P:RNA catabolic process"/>
    <property type="evidence" value="ECO:0007669"/>
    <property type="project" value="InterPro"/>
</dbReference>
<evidence type="ECO:0000256" key="1">
    <source>
        <dbReference type="ARBA" id="ARBA00008172"/>
    </source>
</evidence>
<dbReference type="RefSeq" id="WP_196098526.1">
    <property type="nucleotide sequence ID" value="NZ_CP064939.1"/>
</dbReference>
<keyword evidence="3" id="KW-0540">Nuclease</keyword>
<organism evidence="7 8">
    <name type="scientific">Pedobacter endophyticus</name>
    <dbReference type="NCBI Taxonomy" id="2789740"/>
    <lineage>
        <taxon>Bacteria</taxon>
        <taxon>Pseudomonadati</taxon>
        <taxon>Bacteroidota</taxon>
        <taxon>Sphingobacteriia</taxon>
        <taxon>Sphingobacteriales</taxon>
        <taxon>Sphingobacteriaceae</taxon>
        <taxon>Pedobacter</taxon>
    </lineage>
</organism>
<gene>
    <name evidence="7" type="ORF">IZT61_18625</name>
</gene>
<keyword evidence="4" id="KW-0255">Endonuclease</keyword>
<dbReference type="EMBL" id="CP064939">
    <property type="protein sequence ID" value="QPH39051.1"/>
    <property type="molecule type" value="Genomic_DNA"/>
</dbReference>
<evidence type="ECO:0000256" key="2">
    <source>
        <dbReference type="ARBA" id="ARBA00022649"/>
    </source>
</evidence>
<comment type="similarity">
    <text evidence="1">Belongs to the YoeB family.</text>
</comment>
<dbReference type="GO" id="GO:0098795">
    <property type="term" value="P:global gene silencing by mRNA cleavage"/>
    <property type="evidence" value="ECO:0007669"/>
    <property type="project" value="TreeGrafter"/>
</dbReference>
<dbReference type="InterPro" id="IPR009614">
    <property type="entry name" value="YoeB_toxin"/>
</dbReference>
<accession>A0A7S9PYV0</accession>
<evidence type="ECO:0000256" key="4">
    <source>
        <dbReference type="ARBA" id="ARBA00022759"/>
    </source>
</evidence>
<evidence type="ECO:0000256" key="6">
    <source>
        <dbReference type="ARBA" id="ARBA00030388"/>
    </source>
</evidence>
<keyword evidence="8" id="KW-1185">Reference proteome</keyword>
<evidence type="ECO:0000313" key="8">
    <source>
        <dbReference type="Proteomes" id="UP000594759"/>
    </source>
</evidence>
<evidence type="ECO:0000313" key="7">
    <source>
        <dbReference type="EMBL" id="QPH39051.1"/>
    </source>
</evidence>
<sequence>MDIVFTIEGWEEFEYWLDNDREVEKKIRELLKKIKRTPFHGMGKPEPLKYNLKGFWSRRITGEHRLVYQVSGIKGKDQKCAIVQCRFHYDQ</sequence>
<dbReference type="Gene3D" id="3.30.2310.20">
    <property type="entry name" value="RelE-like"/>
    <property type="match status" value="1"/>
</dbReference>
<dbReference type="KEGG" id="pex:IZT61_18625"/>
<dbReference type="Pfam" id="PF06769">
    <property type="entry name" value="YoeB_toxin"/>
    <property type="match status" value="1"/>
</dbReference>
<dbReference type="SUPFAM" id="SSF143011">
    <property type="entry name" value="RelE-like"/>
    <property type="match status" value="1"/>
</dbReference>
<dbReference type="GO" id="GO:0004519">
    <property type="term" value="F:endonuclease activity"/>
    <property type="evidence" value="ECO:0007669"/>
    <property type="project" value="UniProtKB-KW"/>
</dbReference>
<dbReference type="AlphaFoldDB" id="A0A7S9PYV0"/>
<evidence type="ECO:0000256" key="5">
    <source>
        <dbReference type="ARBA" id="ARBA00022801"/>
    </source>
</evidence>
<keyword evidence="2" id="KW-1277">Toxin-antitoxin system</keyword>
<dbReference type="NCBIfam" id="TIGR02116">
    <property type="entry name" value="toxin_Txe_YoeB"/>
    <property type="match status" value="1"/>
</dbReference>